<sequence>MKSIRTTLCLLLLSGLTYAQVQPEFEFQLGTTVTKIKWMQQTNTGSLVAATDLSLAGIDPKTKKITWEIKELGSASEDKFENISGTPYFMVETAKSLGLGKPQTSIIEAETGKIIFNSNDADMKISGKRPLYHLGALLIEGTRNKRSFIALLDFATGKERWSKDIGAAKSGLGALLNTRSIFTVPPMVDKNKNLVIIDKNNVICLNGTDGSDVWKKEFKEKIEDAMLTYDRSKLFVTYENRVDLLATETGVSAYGEKLLKLNGKCNGLAPYDKKSYIIKHSEGVNIIDAETGQLRWQKESSLDNINDIRLTEHGILAINNEEKATKFYLVNNEGKKVWKFELSSPAVIIEPTEKGILYFTESRANLVEYEKGKELWKRDIKIRKRPAFGFDDARNRLLVYSDDKLNAFSLADGNMTVLTESLPLKDYDEERELATIEVRKSGYFINSLQNTSLVDFEGKVIFNHNYREAGLSKGVRALMKGAAVAATVYSGVKTLQSVRVRPATDEKGNLVNEIYVDENTSTYKSAVAGNDAAGALFAMASQRFNATKATKDAIFILTKFEESGINGLVKIDKDSGKDLVKIPFGDKDPAYIVDEAENKLYVVIKDKFLQGYDLNVNK</sequence>
<accession>A0ABS3YVP1</accession>
<evidence type="ECO:0000313" key="3">
    <source>
        <dbReference type="EMBL" id="MBO9202007.1"/>
    </source>
</evidence>
<keyword evidence="1" id="KW-0732">Signal</keyword>
<feature type="signal peptide" evidence="1">
    <location>
        <begin position="1"/>
        <end position="19"/>
    </location>
</feature>
<reference evidence="3 4" key="1">
    <citation type="submission" date="2021-03" db="EMBL/GenBank/DDBJ databases">
        <title>Assistant Professor.</title>
        <authorList>
            <person name="Huq M.A."/>
        </authorList>
    </citation>
    <scope>NUCLEOTIDE SEQUENCE [LARGE SCALE GENOMIC DNA]</scope>
    <source>
        <strain evidence="3 4">MAH-29</strain>
    </source>
</reference>
<dbReference type="InterPro" id="IPR002372">
    <property type="entry name" value="PQQ_rpt_dom"/>
</dbReference>
<protein>
    <submittedName>
        <fullName evidence="3">PQQ-binding-like beta-propeller repeat protein</fullName>
    </submittedName>
</protein>
<dbReference type="SUPFAM" id="SSF50998">
    <property type="entry name" value="Quinoprotein alcohol dehydrogenase-like"/>
    <property type="match status" value="1"/>
</dbReference>
<evidence type="ECO:0000313" key="4">
    <source>
        <dbReference type="Proteomes" id="UP000677244"/>
    </source>
</evidence>
<gene>
    <name evidence="3" type="ORF">J7I42_17110</name>
</gene>
<proteinExistence type="predicted"/>
<evidence type="ECO:0000259" key="2">
    <source>
        <dbReference type="Pfam" id="PF13360"/>
    </source>
</evidence>
<dbReference type="InterPro" id="IPR015943">
    <property type="entry name" value="WD40/YVTN_repeat-like_dom_sf"/>
</dbReference>
<comment type="caution">
    <text evidence="3">The sequence shown here is derived from an EMBL/GenBank/DDBJ whole genome shotgun (WGS) entry which is preliminary data.</text>
</comment>
<dbReference type="Gene3D" id="2.130.10.10">
    <property type="entry name" value="YVTN repeat-like/Quinoprotein amine dehydrogenase"/>
    <property type="match status" value="1"/>
</dbReference>
<feature type="domain" description="Pyrrolo-quinoline quinone repeat" evidence="2">
    <location>
        <begin position="148"/>
        <end position="305"/>
    </location>
</feature>
<dbReference type="PANTHER" id="PTHR34512">
    <property type="entry name" value="CELL SURFACE PROTEIN"/>
    <property type="match status" value="1"/>
</dbReference>
<keyword evidence="4" id="KW-1185">Reference proteome</keyword>
<dbReference type="EMBL" id="JAGHKO010000004">
    <property type="protein sequence ID" value="MBO9202007.1"/>
    <property type="molecule type" value="Genomic_DNA"/>
</dbReference>
<dbReference type="RefSeq" id="WP_209140061.1">
    <property type="nucleotide sequence ID" value="NZ_JAGHKO010000004.1"/>
</dbReference>
<evidence type="ECO:0000256" key="1">
    <source>
        <dbReference type="SAM" id="SignalP"/>
    </source>
</evidence>
<dbReference type="Pfam" id="PF13360">
    <property type="entry name" value="PQQ_2"/>
    <property type="match status" value="1"/>
</dbReference>
<dbReference type="PANTHER" id="PTHR34512:SF30">
    <property type="entry name" value="OUTER MEMBRANE PROTEIN ASSEMBLY FACTOR BAMB"/>
    <property type="match status" value="1"/>
</dbReference>
<organism evidence="3 4">
    <name type="scientific">Niastella soli</name>
    <dbReference type="NCBI Taxonomy" id="2821487"/>
    <lineage>
        <taxon>Bacteria</taxon>
        <taxon>Pseudomonadati</taxon>
        <taxon>Bacteroidota</taxon>
        <taxon>Chitinophagia</taxon>
        <taxon>Chitinophagales</taxon>
        <taxon>Chitinophagaceae</taxon>
        <taxon>Niastella</taxon>
    </lineage>
</organism>
<feature type="chain" id="PRO_5045567178" evidence="1">
    <location>
        <begin position="20"/>
        <end position="618"/>
    </location>
</feature>
<dbReference type="Proteomes" id="UP000677244">
    <property type="component" value="Unassembled WGS sequence"/>
</dbReference>
<name>A0ABS3YVP1_9BACT</name>
<dbReference type="InterPro" id="IPR011047">
    <property type="entry name" value="Quinoprotein_ADH-like_sf"/>
</dbReference>